<evidence type="ECO:0000313" key="13">
    <source>
        <dbReference type="Proteomes" id="UP000321567"/>
    </source>
</evidence>
<dbReference type="EMBL" id="BJZO01000065">
    <property type="protein sequence ID" value="GEO82186.1"/>
    <property type="molecule type" value="Genomic_DNA"/>
</dbReference>
<keyword evidence="8" id="KW-0378">Hydrolase</keyword>
<dbReference type="Pfam" id="PF00413">
    <property type="entry name" value="Peptidase_M10"/>
    <property type="match status" value="1"/>
</dbReference>
<dbReference type="SMART" id="SM00235">
    <property type="entry name" value="ZnMc"/>
    <property type="match status" value="1"/>
</dbReference>
<dbReference type="SUPFAM" id="SSF55486">
    <property type="entry name" value="Metalloproteases ('zincins'), catalytic domain"/>
    <property type="match status" value="1"/>
</dbReference>
<evidence type="ECO:0000256" key="6">
    <source>
        <dbReference type="ARBA" id="ARBA00022723"/>
    </source>
</evidence>
<keyword evidence="5" id="KW-0645">Protease</keyword>
<evidence type="ECO:0000256" key="5">
    <source>
        <dbReference type="ARBA" id="ARBA00022670"/>
    </source>
</evidence>
<accession>A0A512H9P7</accession>
<dbReference type="RefSeq" id="WP_147164202.1">
    <property type="nucleotide sequence ID" value="NZ_BJZO01000065.1"/>
</dbReference>
<evidence type="ECO:0000256" key="7">
    <source>
        <dbReference type="ARBA" id="ARBA00022737"/>
    </source>
</evidence>
<sequence length="865" mass="84794">MPTITGQNSIDSLLYSAYARWNVASDFGTATTVTFSFATSVPSGADAQDAVGFAPLTDAQKTAARAALQTWAAVAGLTFQEVASEGQIVFSTNAQGSTSAAYAYYAGLTDTAGDVYLNNQDSTNTTGLDTGGYGFLTLVHEIGHALGLKHPGNYDAAEGTASGPYLPESEDNYVYSVMSYNDAADLVRYPAEPMLYDIAAIQYLYGANTTTNPGTTIYTLDPGRIQAVWDAGGLDVIDAQAQTAAVSLSLQAGTFTTVGGARVLAIAENVTIEQALGGAGDDTLTGNGEANYLAGGAGNDTFVAGPGDVIDGGSGTDVVILSAAGAAVSVSGVEGISGSGGADTVALLANERVWLAGVETFSAPGAAWVDLADGGTIATLSGVSTLIGGAGADAITLSAGGDTLIVAAVETLIGGAGADVVTLGARGGALTVAGVETVIGGAGADWITLGNEGAVVTLGGVETLVGGSGADWVNLDGAGSTTILAAIETLIGSAGADRITLGDRGNSVILAAIETLVGGAGGDWVTLGARGNAMVLSGVETLVGGAGADWITLGDRGNSVILAAIETLVGGAGGDWVTLGARGNTMILAGLETLIGGSGTDVITLGARGNTVILAGIETLAGGAGADWITLGDRGNTMMVSGIETLVGGAGQDALTLGEAGTTAVVAGIESLTGGSGSDRITLGARGGALSVQGVEVVILGKGTDILSVASAETTGVQVVMRDLDGGSGAGSANGADSLSGLVAGRDHVLLGGDLKAMVDRDGNGVLSLMSQGTGPVSLADAEVIEWTATLSTLNDDGFAAFRAALGAVSGGTRALVVAGTGQESGLFLIDRATTAAGTLEASDIRLLATSQNGTASLAALVGLE</sequence>
<dbReference type="OrthoDB" id="223957at2"/>
<evidence type="ECO:0000259" key="11">
    <source>
        <dbReference type="SMART" id="SM00235"/>
    </source>
</evidence>
<keyword evidence="7" id="KW-0677">Repeat</keyword>
<dbReference type="InterPro" id="IPR024079">
    <property type="entry name" value="MetalloPept_cat_dom_sf"/>
</dbReference>
<dbReference type="Pfam" id="PF00353">
    <property type="entry name" value="HemolysinCabind"/>
    <property type="match status" value="9"/>
</dbReference>
<evidence type="ECO:0000256" key="3">
    <source>
        <dbReference type="ARBA" id="ARBA00009490"/>
    </source>
</evidence>
<keyword evidence="13" id="KW-1185">Reference proteome</keyword>
<name>A0A512H9P7_9PROT</name>
<reference evidence="12 13" key="1">
    <citation type="submission" date="2019-07" db="EMBL/GenBank/DDBJ databases">
        <title>Whole genome shotgun sequence of Rhodospirillum oryzae NBRC 107573.</title>
        <authorList>
            <person name="Hosoyama A."/>
            <person name="Uohara A."/>
            <person name="Ohji S."/>
            <person name="Ichikawa N."/>
        </authorList>
    </citation>
    <scope>NUCLEOTIDE SEQUENCE [LARGE SCALE GENOMIC DNA]</scope>
    <source>
        <strain evidence="12 13">NBRC 107573</strain>
    </source>
</reference>
<dbReference type="PANTHER" id="PTHR10201:SF323">
    <property type="entry name" value="MATRIX METALLOPROTEINASE-21"/>
    <property type="match status" value="1"/>
</dbReference>
<evidence type="ECO:0000256" key="9">
    <source>
        <dbReference type="ARBA" id="ARBA00022833"/>
    </source>
</evidence>
<dbReference type="InterPro" id="IPR013858">
    <property type="entry name" value="Peptidase_M10B_C"/>
</dbReference>
<dbReference type="GO" id="GO:0031012">
    <property type="term" value="C:extracellular matrix"/>
    <property type="evidence" value="ECO:0007669"/>
    <property type="project" value="InterPro"/>
</dbReference>
<evidence type="ECO:0000256" key="2">
    <source>
        <dbReference type="ARBA" id="ARBA00004613"/>
    </source>
</evidence>
<dbReference type="Proteomes" id="UP000321567">
    <property type="component" value="Unassembled WGS sequence"/>
</dbReference>
<dbReference type="PANTHER" id="PTHR10201">
    <property type="entry name" value="MATRIX METALLOPROTEINASE"/>
    <property type="match status" value="1"/>
</dbReference>
<evidence type="ECO:0000256" key="8">
    <source>
        <dbReference type="ARBA" id="ARBA00022801"/>
    </source>
</evidence>
<dbReference type="Pfam" id="PF08548">
    <property type="entry name" value="Peptidase_M10_C"/>
    <property type="match status" value="1"/>
</dbReference>
<dbReference type="SUPFAM" id="SSF51120">
    <property type="entry name" value="beta-Roll"/>
    <property type="match status" value="2"/>
</dbReference>
<dbReference type="GO" id="GO:0006508">
    <property type="term" value="P:proteolysis"/>
    <property type="evidence" value="ECO:0007669"/>
    <property type="project" value="UniProtKB-KW"/>
</dbReference>
<dbReference type="GO" id="GO:0005615">
    <property type="term" value="C:extracellular space"/>
    <property type="evidence" value="ECO:0007669"/>
    <property type="project" value="InterPro"/>
</dbReference>
<comment type="similarity">
    <text evidence="3">Belongs to the peptidase M10B family.</text>
</comment>
<evidence type="ECO:0000256" key="4">
    <source>
        <dbReference type="ARBA" id="ARBA00022525"/>
    </source>
</evidence>
<dbReference type="InterPro" id="IPR011049">
    <property type="entry name" value="Serralysin-like_metalloprot_C"/>
</dbReference>
<feature type="domain" description="Peptidase metallopeptidase" evidence="11">
    <location>
        <begin position="17"/>
        <end position="207"/>
    </location>
</feature>
<dbReference type="InterPro" id="IPR001343">
    <property type="entry name" value="Hemolysn_Ca-bd"/>
</dbReference>
<dbReference type="GO" id="GO:0008270">
    <property type="term" value="F:zinc ion binding"/>
    <property type="evidence" value="ECO:0007669"/>
    <property type="project" value="InterPro"/>
</dbReference>
<evidence type="ECO:0000313" key="12">
    <source>
        <dbReference type="EMBL" id="GEO82186.1"/>
    </source>
</evidence>
<dbReference type="InterPro" id="IPR001818">
    <property type="entry name" value="Pept_M10_metallopeptidase"/>
</dbReference>
<dbReference type="GO" id="GO:0005509">
    <property type="term" value="F:calcium ion binding"/>
    <property type="evidence" value="ECO:0007669"/>
    <property type="project" value="InterPro"/>
</dbReference>
<evidence type="ECO:0000256" key="10">
    <source>
        <dbReference type="ARBA" id="ARBA00023049"/>
    </source>
</evidence>
<comment type="subcellular location">
    <subcellularLocation>
        <location evidence="2">Secreted</location>
    </subcellularLocation>
</comment>
<gene>
    <name evidence="12" type="ORF">ROR02_23170</name>
</gene>
<dbReference type="PRINTS" id="PR00313">
    <property type="entry name" value="CABNDNGRPT"/>
</dbReference>
<keyword evidence="6" id="KW-0479">Metal-binding</keyword>
<dbReference type="AlphaFoldDB" id="A0A512H9P7"/>
<organism evidence="12 13">
    <name type="scientific">Pararhodospirillum oryzae</name>
    <dbReference type="NCBI Taxonomy" id="478448"/>
    <lineage>
        <taxon>Bacteria</taxon>
        <taxon>Pseudomonadati</taxon>
        <taxon>Pseudomonadota</taxon>
        <taxon>Alphaproteobacteria</taxon>
        <taxon>Rhodospirillales</taxon>
        <taxon>Rhodospirillaceae</taxon>
        <taxon>Pararhodospirillum</taxon>
    </lineage>
</organism>
<comment type="caution">
    <text evidence="12">The sequence shown here is derived from an EMBL/GenBank/DDBJ whole genome shotgun (WGS) entry which is preliminary data.</text>
</comment>
<keyword evidence="9" id="KW-0862">Zinc</keyword>
<keyword evidence="4" id="KW-0964">Secreted</keyword>
<keyword evidence="10" id="KW-0482">Metalloprotease</keyword>
<dbReference type="GO" id="GO:0004222">
    <property type="term" value="F:metalloendopeptidase activity"/>
    <property type="evidence" value="ECO:0007669"/>
    <property type="project" value="InterPro"/>
</dbReference>
<dbReference type="CDD" id="cd04277">
    <property type="entry name" value="ZnMc_serralysin_like"/>
    <property type="match status" value="1"/>
</dbReference>
<evidence type="ECO:0000256" key="1">
    <source>
        <dbReference type="ARBA" id="ARBA00001913"/>
    </source>
</evidence>
<proteinExistence type="inferred from homology"/>
<dbReference type="Gene3D" id="2.150.10.10">
    <property type="entry name" value="Serralysin-like metalloprotease, C-terminal"/>
    <property type="match status" value="2"/>
</dbReference>
<comment type="cofactor">
    <cofactor evidence="1">
        <name>Ca(2+)</name>
        <dbReference type="ChEBI" id="CHEBI:29108"/>
    </cofactor>
</comment>
<dbReference type="InterPro" id="IPR006026">
    <property type="entry name" value="Peptidase_Metallo"/>
</dbReference>
<protein>
    <recommendedName>
        <fullName evidence="11">Peptidase metallopeptidase domain-containing protein</fullName>
    </recommendedName>
</protein>
<dbReference type="InterPro" id="IPR034033">
    <property type="entry name" value="Serralysin-like"/>
</dbReference>
<dbReference type="Gene3D" id="3.40.390.10">
    <property type="entry name" value="Collagenase (Catalytic Domain)"/>
    <property type="match status" value="1"/>
</dbReference>